<dbReference type="GO" id="GO:0006081">
    <property type="term" value="P:aldehyde metabolic process"/>
    <property type="evidence" value="ECO:0007669"/>
    <property type="project" value="InterPro"/>
</dbReference>
<dbReference type="PIRSF" id="PIRSF036492">
    <property type="entry name" value="ALDH"/>
    <property type="match status" value="1"/>
</dbReference>
<dbReference type="Gene3D" id="3.40.605.10">
    <property type="entry name" value="Aldehyde Dehydrogenase, Chain A, domain 1"/>
    <property type="match status" value="1"/>
</dbReference>
<dbReference type="InterPro" id="IPR012394">
    <property type="entry name" value="Aldehyde_DH_NAD(P)"/>
</dbReference>
<feature type="active site" evidence="4">
    <location>
        <position position="272"/>
    </location>
</feature>
<protein>
    <recommendedName>
        <fullName evidence="3">Aldehyde dehydrogenase</fullName>
    </recommendedName>
</protein>
<dbReference type="InterPro" id="IPR016161">
    <property type="entry name" value="Ald_DH/histidinol_DH"/>
</dbReference>
<evidence type="ECO:0000256" key="3">
    <source>
        <dbReference type="PIRNR" id="PIRNR036492"/>
    </source>
</evidence>
<evidence type="ECO:0000313" key="8">
    <source>
        <dbReference type="EMBL" id="RLQ97121.1"/>
    </source>
</evidence>
<reference evidence="8 9" key="1">
    <citation type="submission" date="2018-10" db="EMBL/GenBank/DDBJ databases">
        <title>Falsibacillus sp. genome draft.</title>
        <authorList>
            <person name="Shi S."/>
        </authorList>
    </citation>
    <scope>NUCLEOTIDE SEQUENCE [LARGE SCALE GENOMIC DNA]</scope>
    <source>
        <strain evidence="8 9">GY 10110</strain>
    </source>
</reference>
<evidence type="ECO:0000256" key="6">
    <source>
        <dbReference type="RuleBase" id="RU003345"/>
    </source>
</evidence>
<evidence type="ECO:0000256" key="1">
    <source>
        <dbReference type="ARBA" id="ARBA00009986"/>
    </source>
</evidence>
<evidence type="ECO:0000313" key="9">
    <source>
        <dbReference type="Proteomes" id="UP000276770"/>
    </source>
</evidence>
<organism evidence="8 9">
    <name type="scientific">Falsibacillus albus</name>
    <dbReference type="NCBI Taxonomy" id="2478915"/>
    <lineage>
        <taxon>Bacteria</taxon>
        <taxon>Bacillati</taxon>
        <taxon>Bacillota</taxon>
        <taxon>Bacilli</taxon>
        <taxon>Bacillales</taxon>
        <taxon>Bacillaceae</taxon>
        <taxon>Falsibacillus</taxon>
    </lineage>
</organism>
<dbReference type="SUPFAM" id="SSF53720">
    <property type="entry name" value="ALDH-like"/>
    <property type="match status" value="1"/>
</dbReference>
<dbReference type="Proteomes" id="UP000276770">
    <property type="component" value="Unassembled WGS sequence"/>
</dbReference>
<keyword evidence="9" id="KW-1185">Reference proteome</keyword>
<comment type="similarity">
    <text evidence="1 3 6">Belongs to the aldehyde dehydrogenase family.</text>
</comment>
<evidence type="ECO:0000256" key="4">
    <source>
        <dbReference type="PIRSR" id="PIRSR036492-1"/>
    </source>
</evidence>
<dbReference type="InterPro" id="IPR015590">
    <property type="entry name" value="Aldehyde_DH_dom"/>
</dbReference>
<dbReference type="Pfam" id="PF00171">
    <property type="entry name" value="Aldedh"/>
    <property type="match status" value="1"/>
</dbReference>
<gene>
    <name evidence="8" type="ORF">D9X91_02910</name>
</gene>
<dbReference type="OrthoDB" id="9762913at2"/>
<dbReference type="PANTHER" id="PTHR11699">
    <property type="entry name" value="ALDEHYDE DEHYDROGENASE-RELATED"/>
    <property type="match status" value="1"/>
</dbReference>
<dbReference type="RefSeq" id="WP_121679071.1">
    <property type="nucleotide sequence ID" value="NZ_RCVZ01000002.1"/>
</dbReference>
<evidence type="ECO:0000259" key="7">
    <source>
        <dbReference type="Pfam" id="PF00171"/>
    </source>
</evidence>
<dbReference type="EMBL" id="RCVZ01000002">
    <property type="protein sequence ID" value="RLQ97121.1"/>
    <property type="molecule type" value="Genomic_DNA"/>
</dbReference>
<dbReference type="InterPro" id="IPR016162">
    <property type="entry name" value="Ald_DH_N"/>
</dbReference>
<dbReference type="AlphaFoldDB" id="A0A3L7K4X3"/>
<dbReference type="Gene3D" id="3.40.309.10">
    <property type="entry name" value="Aldehyde Dehydrogenase, Chain A, domain 2"/>
    <property type="match status" value="1"/>
</dbReference>
<dbReference type="GO" id="GO:0016620">
    <property type="term" value="F:oxidoreductase activity, acting on the aldehyde or oxo group of donors, NAD or NADP as acceptor"/>
    <property type="evidence" value="ECO:0007669"/>
    <property type="project" value="InterPro"/>
</dbReference>
<name>A0A3L7K4X3_9BACI</name>
<proteinExistence type="inferred from homology"/>
<evidence type="ECO:0000256" key="2">
    <source>
        <dbReference type="ARBA" id="ARBA00023002"/>
    </source>
</evidence>
<dbReference type="InterPro" id="IPR029510">
    <property type="entry name" value="Ald_DH_CS_GLU"/>
</dbReference>
<keyword evidence="2 3" id="KW-0560">Oxidoreductase</keyword>
<feature type="active site" evidence="4 5">
    <location>
        <position position="238"/>
    </location>
</feature>
<feature type="domain" description="Aldehyde dehydrogenase" evidence="7">
    <location>
        <begin position="7"/>
        <end position="462"/>
    </location>
</feature>
<sequence>MQITKKNTLLVVNPATGETFEEIEETGPDQTEQYYHKSRKAQASWGKMSIEERMVFFRKLRLYMVENMREIAEVISKDTGKVLTEAITADVMPTIDAIVHIEKRARKVLSPQKVSTPLLLIGKKSYVEYMPRGVVLVISPWNYPLNLAMVPVLSALAGGNAVILKPSEITPLVGKLIGELFNKVEFPQDIVQIAQGGKKVGEAFTQGDPDYIFFTGSVSTGKKIAEAAAKKLIPTTLELGGKDPMIVFSDAHLKRAAKGAVWGAFTNSGQVCMSTERLYVEEAVYSQFLSLVKEEANSIKRGIEKDADLGSMTYIGQKKIIQHQLNDALEQGARLAVGTPPEKWVNGMFIPLMILTDVTEEMDIMKEETFGPVLPIVKFTTEEEVVEKANSTQYGLNASVWTADLKKARRISRRLISGSVVINDVITSVANHHLPFGGTKNSGIGRYHGDAGLRVFCHEKSILMDKGRKRTEVQWFPYQGKYERFVSLFQNYFGKKRNWMKFAKDYLSLLKK</sequence>
<dbReference type="CDD" id="cd07099">
    <property type="entry name" value="ALDH_DDALDH"/>
    <property type="match status" value="1"/>
</dbReference>
<evidence type="ECO:0000256" key="5">
    <source>
        <dbReference type="PROSITE-ProRule" id="PRU10007"/>
    </source>
</evidence>
<comment type="caution">
    <text evidence="8">The sequence shown here is derived from an EMBL/GenBank/DDBJ whole genome shotgun (WGS) entry which is preliminary data.</text>
</comment>
<dbReference type="InterPro" id="IPR016163">
    <property type="entry name" value="Ald_DH_C"/>
</dbReference>
<dbReference type="PROSITE" id="PS00687">
    <property type="entry name" value="ALDEHYDE_DEHYDR_GLU"/>
    <property type="match status" value="1"/>
</dbReference>
<accession>A0A3L7K4X3</accession>
<dbReference type="FunFam" id="3.40.309.10:FF:000009">
    <property type="entry name" value="Aldehyde dehydrogenase A"/>
    <property type="match status" value="1"/>
</dbReference>